<protein>
    <submittedName>
        <fullName evidence="4">N-acetylmuramoyl-L-alanine amidase</fullName>
    </submittedName>
</protein>
<evidence type="ECO:0000313" key="4">
    <source>
        <dbReference type="EMBL" id="OXM82320.1"/>
    </source>
</evidence>
<evidence type="ECO:0000256" key="1">
    <source>
        <dbReference type="ARBA" id="ARBA00007553"/>
    </source>
</evidence>
<evidence type="ECO:0000313" key="5">
    <source>
        <dbReference type="Proteomes" id="UP000215509"/>
    </source>
</evidence>
<feature type="domain" description="Peptidoglycan recognition protein family" evidence="3">
    <location>
        <begin position="5"/>
        <end position="132"/>
    </location>
</feature>
<dbReference type="PANTHER" id="PTHR11022">
    <property type="entry name" value="PEPTIDOGLYCAN RECOGNITION PROTEIN"/>
    <property type="match status" value="1"/>
</dbReference>
<dbReference type="InterPro" id="IPR002502">
    <property type="entry name" value="Amidase_domain"/>
</dbReference>
<dbReference type="Proteomes" id="UP000215509">
    <property type="component" value="Unassembled WGS sequence"/>
</dbReference>
<dbReference type="RefSeq" id="WP_094018847.1">
    <property type="nucleotide sequence ID" value="NZ_NMQW01000080.1"/>
</dbReference>
<dbReference type="GO" id="GO:0009253">
    <property type="term" value="P:peptidoglycan catabolic process"/>
    <property type="evidence" value="ECO:0007669"/>
    <property type="project" value="InterPro"/>
</dbReference>
<dbReference type="InterPro" id="IPR015510">
    <property type="entry name" value="PGRP"/>
</dbReference>
<evidence type="ECO:0000259" key="3">
    <source>
        <dbReference type="SMART" id="SM00701"/>
    </source>
</evidence>
<dbReference type="InterPro" id="IPR036505">
    <property type="entry name" value="Amidase/PGRP_sf"/>
</dbReference>
<comment type="caution">
    <text evidence="4">The sequence shown here is derived from an EMBL/GenBank/DDBJ whole genome shotgun (WGS) entry which is preliminary data.</text>
</comment>
<name>A0A229UG11_9BACL</name>
<dbReference type="GO" id="GO:0008270">
    <property type="term" value="F:zinc ion binding"/>
    <property type="evidence" value="ECO:0007669"/>
    <property type="project" value="InterPro"/>
</dbReference>
<dbReference type="CDD" id="cd06583">
    <property type="entry name" value="PGRP"/>
    <property type="match status" value="1"/>
</dbReference>
<feature type="domain" description="N-acetylmuramoyl-L-alanine amidase" evidence="2">
    <location>
        <begin position="15"/>
        <end position="139"/>
    </location>
</feature>
<reference evidence="4 5" key="1">
    <citation type="submission" date="2017-07" db="EMBL/GenBank/DDBJ databases">
        <title>Genome sequencing and assembly of Paenibacillus rigui.</title>
        <authorList>
            <person name="Mayilraj S."/>
        </authorList>
    </citation>
    <scope>NUCLEOTIDE SEQUENCE [LARGE SCALE GENOMIC DNA]</scope>
    <source>
        <strain evidence="4 5">JCM 16352</strain>
    </source>
</reference>
<gene>
    <name evidence="4" type="ORF">CF651_31595</name>
</gene>
<dbReference type="SMART" id="SM00701">
    <property type="entry name" value="PGRP"/>
    <property type="match status" value="1"/>
</dbReference>
<comment type="similarity">
    <text evidence="1">Belongs to the N-acetylmuramoyl-L-alanine amidase 2 family.</text>
</comment>
<dbReference type="Pfam" id="PF01510">
    <property type="entry name" value="Amidase_2"/>
    <property type="match status" value="1"/>
</dbReference>
<dbReference type="SUPFAM" id="SSF55846">
    <property type="entry name" value="N-acetylmuramoyl-L-alanine amidase-like"/>
    <property type="match status" value="1"/>
</dbReference>
<proteinExistence type="inferred from homology"/>
<keyword evidence="5" id="KW-1185">Reference proteome</keyword>
<dbReference type="AlphaFoldDB" id="A0A229UG11"/>
<sequence>MGKSPAIKKSRLRFSSPLQRLPRVQKLIYHHMSRSNWGLQDVHEFHKNKGWKGIGYNYWISYDGTIYEARGESIGAHVRGWNDKSLGIGFQGDFDFQPMLEEQMQSGVWLTAYLMKKYGLRAKDVVGHKDLTPTTTCPGAHFPMNEMKQRAVNLLSQYKK</sequence>
<dbReference type="GO" id="GO:0008745">
    <property type="term" value="F:N-acetylmuramoyl-L-alanine amidase activity"/>
    <property type="evidence" value="ECO:0007669"/>
    <property type="project" value="InterPro"/>
</dbReference>
<evidence type="ECO:0000259" key="2">
    <source>
        <dbReference type="SMART" id="SM00644"/>
    </source>
</evidence>
<dbReference type="PANTHER" id="PTHR11022:SF41">
    <property type="entry name" value="PEPTIDOGLYCAN-RECOGNITION PROTEIN LC-RELATED"/>
    <property type="match status" value="1"/>
</dbReference>
<dbReference type="OrthoDB" id="9812621at2"/>
<dbReference type="SMART" id="SM00644">
    <property type="entry name" value="Ami_2"/>
    <property type="match status" value="1"/>
</dbReference>
<accession>A0A229UG11</accession>
<dbReference type="InterPro" id="IPR006619">
    <property type="entry name" value="PGRP_domain_met/bac"/>
</dbReference>
<dbReference type="Gene3D" id="3.40.80.10">
    <property type="entry name" value="Peptidoglycan recognition protein-like"/>
    <property type="match status" value="1"/>
</dbReference>
<organism evidence="4 5">
    <name type="scientific">Paenibacillus rigui</name>
    <dbReference type="NCBI Taxonomy" id="554312"/>
    <lineage>
        <taxon>Bacteria</taxon>
        <taxon>Bacillati</taxon>
        <taxon>Bacillota</taxon>
        <taxon>Bacilli</taxon>
        <taxon>Bacillales</taxon>
        <taxon>Paenibacillaceae</taxon>
        <taxon>Paenibacillus</taxon>
    </lineage>
</organism>
<dbReference type="EMBL" id="NMQW01000080">
    <property type="protein sequence ID" value="OXM82320.1"/>
    <property type="molecule type" value="Genomic_DNA"/>
</dbReference>